<keyword evidence="2" id="KW-1185">Reference proteome</keyword>
<protein>
    <submittedName>
        <fullName evidence="1">Uncharacterized protein</fullName>
    </submittedName>
</protein>
<dbReference type="RefSeq" id="WP_115402636.1">
    <property type="nucleotide sequence ID" value="NZ_QPKV01000003.1"/>
</dbReference>
<organism evidence="1 2">
    <name type="scientific">Pedobacter chinensis</name>
    <dbReference type="NCBI Taxonomy" id="2282421"/>
    <lineage>
        <taxon>Bacteria</taxon>
        <taxon>Pseudomonadati</taxon>
        <taxon>Bacteroidota</taxon>
        <taxon>Sphingobacteriia</taxon>
        <taxon>Sphingobacteriales</taxon>
        <taxon>Sphingobacteriaceae</taxon>
        <taxon>Pedobacter</taxon>
    </lineage>
</organism>
<gene>
    <name evidence="1" type="ORF">DU508_09975</name>
</gene>
<proteinExistence type="predicted"/>
<comment type="caution">
    <text evidence="1">The sequence shown here is derived from an EMBL/GenBank/DDBJ whole genome shotgun (WGS) entry which is preliminary data.</text>
</comment>
<reference evidence="1 2" key="1">
    <citation type="submission" date="2018-07" db="EMBL/GenBank/DDBJ databases">
        <title>Pedobacter sp. nov., isolated from soil.</title>
        <authorList>
            <person name="Zhou L.Y."/>
            <person name="Du Z.J."/>
        </authorList>
    </citation>
    <scope>NUCLEOTIDE SEQUENCE [LARGE SCALE GENOMIC DNA]</scope>
    <source>
        <strain evidence="1 2">JDX94</strain>
    </source>
</reference>
<name>A0A369Q2J1_9SPHI</name>
<evidence type="ECO:0000313" key="2">
    <source>
        <dbReference type="Proteomes" id="UP000253961"/>
    </source>
</evidence>
<dbReference type="EMBL" id="QPKV01000003">
    <property type="protein sequence ID" value="RDC57467.1"/>
    <property type="molecule type" value="Genomic_DNA"/>
</dbReference>
<evidence type="ECO:0000313" key="1">
    <source>
        <dbReference type="EMBL" id="RDC57467.1"/>
    </source>
</evidence>
<accession>A0A369Q2J1</accession>
<dbReference type="AlphaFoldDB" id="A0A369Q2J1"/>
<sequence>MIITGSYETQKILDDPRNTTGRGIPSELFEPFKKRYDLLEIMPGNAIMMNAFPFQMKEEGSFSVTFTARNGTFTQAIIPHKANGRWIVAHRMRKFDGKTNPILFEYVPNGFLQQLLNW</sequence>
<dbReference type="Proteomes" id="UP000253961">
    <property type="component" value="Unassembled WGS sequence"/>
</dbReference>